<keyword evidence="3" id="KW-1185">Reference proteome</keyword>
<gene>
    <name evidence="2" type="ORF">HNR53_003123</name>
</gene>
<feature type="coiled-coil region" evidence="1">
    <location>
        <begin position="50"/>
        <end position="80"/>
    </location>
</feature>
<reference evidence="2 3" key="1">
    <citation type="submission" date="2020-08" db="EMBL/GenBank/DDBJ databases">
        <title>Genomic Encyclopedia of Type Strains, Phase IV (KMG-IV): sequencing the most valuable type-strain genomes for metagenomic binning, comparative biology and taxonomic classification.</title>
        <authorList>
            <person name="Goeker M."/>
        </authorList>
    </citation>
    <scope>NUCLEOTIDE SEQUENCE [LARGE SCALE GENOMIC DNA]</scope>
    <source>
        <strain evidence="2 3">DSM 5391</strain>
    </source>
</reference>
<protein>
    <submittedName>
        <fullName evidence="2">Uncharacterized protein</fullName>
    </submittedName>
</protein>
<dbReference type="Proteomes" id="UP000531594">
    <property type="component" value="Unassembled WGS sequence"/>
</dbReference>
<dbReference type="AlphaFoldDB" id="A0A7X0HTA3"/>
<proteinExistence type="predicted"/>
<dbReference type="RefSeq" id="WP_184527490.1">
    <property type="nucleotide sequence ID" value="NZ_JACHGK010000011.1"/>
</dbReference>
<name>A0A7X0HTA3_9BACI</name>
<organism evidence="2 3">
    <name type="scientific">Bacillus benzoevorans</name>
    <dbReference type="NCBI Taxonomy" id="1456"/>
    <lineage>
        <taxon>Bacteria</taxon>
        <taxon>Bacillati</taxon>
        <taxon>Bacillota</taxon>
        <taxon>Bacilli</taxon>
        <taxon>Bacillales</taxon>
        <taxon>Bacillaceae</taxon>
        <taxon>Bacillus</taxon>
    </lineage>
</organism>
<dbReference type="EMBL" id="JACHGK010000011">
    <property type="protein sequence ID" value="MBB6446464.1"/>
    <property type="molecule type" value="Genomic_DNA"/>
</dbReference>
<sequence length="81" mass="9141">MSNVVKIRKGNRILNVDESRLQSFLQQGYDQISNDGEVIKHATGGRSIPVAEYNKAIEEIEELKTENKKLKAENAKLKKGE</sequence>
<evidence type="ECO:0000313" key="3">
    <source>
        <dbReference type="Proteomes" id="UP000531594"/>
    </source>
</evidence>
<comment type="caution">
    <text evidence="2">The sequence shown here is derived from an EMBL/GenBank/DDBJ whole genome shotgun (WGS) entry which is preliminary data.</text>
</comment>
<keyword evidence="1" id="KW-0175">Coiled coil</keyword>
<accession>A0A7X0HTA3</accession>
<evidence type="ECO:0000313" key="2">
    <source>
        <dbReference type="EMBL" id="MBB6446464.1"/>
    </source>
</evidence>
<evidence type="ECO:0000256" key="1">
    <source>
        <dbReference type="SAM" id="Coils"/>
    </source>
</evidence>